<dbReference type="Pfam" id="PF13749">
    <property type="entry name" value="HATPase_c_4"/>
    <property type="match status" value="1"/>
</dbReference>
<protein>
    <submittedName>
        <fullName evidence="2">ATP-dependent DNA helicase RecG</fullName>
    </submittedName>
</protein>
<dbReference type="InterPro" id="IPR038461">
    <property type="entry name" value="Schlafen_AlbA_2_dom_sf"/>
</dbReference>
<dbReference type="InterPro" id="IPR007421">
    <property type="entry name" value="Schlafen_AlbA_2_dom"/>
</dbReference>
<sequence>MTRSELSELIYHGENSGVEFKRDKVRPENLAKDIVALANFRGGYILLGVEDDGTISGLKREPSKVEEWVMNICRSLVYPPIIPYWEVVRNYEPDKHIGIIFLPSDCPDKPYKVKLGSYWVTYIRVGSTSREATREEEARLYQSGGLLRYDLKPVPGTSLSDLDLQRVKNYFEVFREALTPLPQKEKEWISLLENTEIMAESREQPMVTVGGFLLFGKKPHKFLPQCGITAVAYKGEEKDYEVKDEEIIRGPLVSLFDKQRNIIEAGVIDRAFEFVKRNLKVTTLKDSRREEDYLLPLEAVREIIINAVAHRDYTIYSVDIEISIFSNRLEVISPGLLPNTITVEKIKYGCRAARNELIRDILRDYGYIEARGMGIPYKVLAVLRRLEYPEPEFIEDRDGQHFIVKLFYK</sequence>
<accession>A0A7C0U1P9</accession>
<keyword evidence="2" id="KW-0347">Helicase</keyword>
<dbReference type="InterPro" id="IPR038475">
    <property type="entry name" value="RecG_C_sf"/>
</dbReference>
<dbReference type="Gene3D" id="3.30.950.30">
    <property type="entry name" value="Schlafen, AAA domain"/>
    <property type="match status" value="1"/>
</dbReference>
<dbReference type="AlphaFoldDB" id="A0A7C0U1P9"/>
<proteinExistence type="predicted"/>
<name>A0A7C0U1P9_DESA2</name>
<evidence type="ECO:0000313" key="2">
    <source>
        <dbReference type="EMBL" id="HDD43503.1"/>
    </source>
</evidence>
<dbReference type="GO" id="GO:0004386">
    <property type="term" value="F:helicase activity"/>
    <property type="evidence" value="ECO:0007669"/>
    <property type="project" value="UniProtKB-KW"/>
</dbReference>
<dbReference type="Proteomes" id="UP000886289">
    <property type="component" value="Unassembled WGS sequence"/>
</dbReference>
<gene>
    <name evidence="2" type="ORF">ENG63_01385</name>
</gene>
<dbReference type="PANTHER" id="PTHR30595">
    <property type="entry name" value="GLPR-RELATED TRANSCRIPTIONAL REPRESSOR"/>
    <property type="match status" value="1"/>
</dbReference>
<reference evidence="2" key="1">
    <citation type="journal article" date="2020" name="mSystems">
        <title>Genome- and Community-Level Interaction Insights into Carbon Utilization and Element Cycling Functions of Hydrothermarchaeota in Hydrothermal Sediment.</title>
        <authorList>
            <person name="Zhou Z."/>
            <person name="Liu Y."/>
            <person name="Xu W."/>
            <person name="Pan J."/>
            <person name="Luo Z.H."/>
            <person name="Li M."/>
        </authorList>
    </citation>
    <scope>NUCLEOTIDE SEQUENCE [LARGE SCALE GENOMIC DNA]</scope>
    <source>
        <strain evidence="2">HyVt-233</strain>
    </source>
</reference>
<dbReference type="PANTHER" id="PTHR30595:SF6">
    <property type="entry name" value="SCHLAFEN ALBA-2 DOMAIN-CONTAINING PROTEIN"/>
    <property type="match status" value="1"/>
</dbReference>
<keyword evidence="2" id="KW-0547">Nucleotide-binding</keyword>
<feature type="domain" description="Schlafen AlbA-2" evidence="1">
    <location>
        <begin position="14"/>
        <end position="132"/>
    </location>
</feature>
<keyword evidence="2" id="KW-0067">ATP-binding</keyword>
<dbReference type="EMBL" id="DRBS01000056">
    <property type="protein sequence ID" value="HDD43503.1"/>
    <property type="molecule type" value="Genomic_DNA"/>
</dbReference>
<comment type="caution">
    <text evidence="2">The sequence shown here is derived from an EMBL/GenBank/DDBJ whole genome shotgun (WGS) entry which is preliminary data.</text>
</comment>
<keyword evidence="2" id="KW-0378">Hydrolase</keyword>
<organism evidence="2">
    <name type="scientific">Desulfofervidus auxilii</name>
    <dbReference type="NCBI Taxonomy" id="1621989"/>
    <lineage>
        <taxon>Bacteria</taxon>
        <taxon>Pseudomonadati</taxon>
        <taxon>Thermodesulfobacteriota</taxon>
        <taxon>Candidatus Desulfofervidia</taxon>
        <taxon>Candidatus Desulfofervidales</taxon>
        <taxon>Candidatus Desulfofervidaceae</taxon>
        <taxon>Candidatus Desulfofervidus</taxon>
    </lineage>
</organism>
<dbReference type="Gene3D" id="3.30.565.60">
    <property type="match status" value="1"/>
</dbReference>
<dbReference type="Pfam" id="PF04326">
    <property type="entry name" value="SLFN_AlbA_2"/>
    <property type="match status" value="1"/>
</dbReference>
<evidence type="ECO:0000259" key="1">
    <source>
        <dbReference type="Pfam" id="PF04326"/>
    </source>
</evidence>